<dbReference type="EMBL" id="JAJHJB010000015">
    <property type="protein sequence ID" value="MCC5466160.1"/>
    <property type="molecule type" value="Genomic_DNA"/>
</dbReference>
<dbReference type="InterPro" id="IPR037523">
    <property type="entry name" value="VOC_core"/>
</dbReference>
<dbReference type="Proteomes" id="UP001165492">
    <property type="component" value="Unassembled WGS sequence"/>
</dbReference>
<accession>A0ABS8HSK1</accession>
<proteinExistence type="predicted"/>
<protein>
    <submittedName>
        <fullName evidence="2">VOC family protein</fullName>
    </submittedName>
</protein>
<dbReference type="InterPro" id="IPR029068">
    <property type="entry name" value="Glyas_Bleomycin-R_OHBP_Dase"/>
</dbReference>
<keyword evidence="3" id="KW-1185">Reference proteome</keyword>
<dbReference type="RefSeq" id="WP_229535338.1">
    <property type="nucleotide sequence ID" value="NZ_JAJHJB010000015.1"/>
</dbReference>
<comment type="caution">
    <text evidence="2">The sequence shown here is derived from an EMBL/GenBank/DDBJ whole genome shotgun (WGS) entry which is preliminary data.</text>
</comment>
<gene>
    <name evidence="2" type="ORF">LMF89_12420</name>
</gene>
<sequence length="161" mass="18875">MTIKFCSSVLLVHNIKDSREFYEDILNQMVEIDHGECIGFVGGFSIWQIEYAYKIMDNVFSKRVSSNKSGRFELYFESDNLDDIHKKLTAKKVEFVHDMIEQPWGQRVFRIYDPDKHMVELGEPMTAVIKRYLNQGMTMIEVAKRTSMPVEFVQTMVMEAN</sequence>
<organism evidence="2 3">
    <name type="scientific">Pelosinus baikalensis</name>
    <dbReference type="NCBI Taxonomy" id="2892015"/>
    <lineage>
        <taxon>Bacteria</taxon>
        <taxon>Bacillati</taxon>
        <taxon>Bacillota</taxon>
        <taxon>Negativicutes</taxon>
        <taxon>Selenomonadales</taxon>
        <taxon>Sporomusaceae</taxon>
        <taxon>Pelosinus</taxon>
    </lineage>
</organism>
<evidence type="ECO:0000313" key="3">
    <source>
        <dbReference type="Proteomes" id="UP001165492"/>
    </source>
</evidence>
<dbReference type="Gene3D" id="3.10.180.10">
    <property type="entry name" value="2,3-Dihydroxybiphenyl 1,2-Dioxygenase, domain 1"/>
    <property type="match status" value="1"/>
</dbReference>
<evidence type="ECO:0000259" key="1">
    <source>
        <dbReference type="PROSITE" id="PS51819"/>
    </source>
</evidence>
<feature type="domain" description="VOC" evidence="1">
    <location>
        <begin position="4"/>
        <end position="124"/>
    </location>
</feature>
<dbReference type="InterPro" id="IPR025870">
    <property type="entry name" value="Glyoxalase-like_dom"/>
</dbReference>
<dbReference type="Pfam" id="PF12681">
    <property type="entry name" value="Glyoxalase_2"/>
    <property type="match status" value="1"/>
</dbReference>
<name>A0ABS8HSK1_9FIRM</name>
<evidence type="ECO:0000313" key="2">
    <source>
        <dbReference type="EMBL" id="MCC5466160.1"/>
    </source>
</evidence>
<dbReference type="SUPFAM" id="SSF54593">
    <property type="entry name" value="Glyoxalase/Bleomycin resistance protein/Dihydroxybiphenyl dioxygenase"/>
    <property type="match status" value="1"/>
</dbReference>
<dbReference type="PROSITE" id="PS51819">
    <property type="entry name" value="VOC"/>
    <property type="match status" value="1"/>
</dbReference>
<reference evidence="2" key="1">
    <citation type="submission" date="2021-11" db="EMBL/GenBank/DDBJ databases">
        <title>Description of a new species Pelosinus isolated from the bottom sediments of Lake Baikal.</title>
        <authorList>
            <person name="Zakharyuk A."/>
        </authorList>
    </citation>
    <scope>NUCLEOTIDE SEQUENCE</scope>
    <source>
        <strain evidence="2">Bkl1</strain>
    </source>
</reference>